<dbReference type="GO" id="GO:0000786">
    <property type="term" value="C:nucleosome"/>
    <property type="evidence" value="ECO:0007669"/>
    <property type="project" value="UniProtKB-KW"/>
</dbReference>
<dbReference type="SUPFAM" id="SSF47113">
    <property type="entry name" value="Histone-fold"/>
    <property type="match status" value="1"/>
</dbReference>
<feature type="domain" description="Core Histone H2A/H2B/H3" evidence="4">
    <location>
        <begin position="19"/>
        <end position="97"/>
    </location>
</feature>
<organism evidence="6 7">
    <name type="scientific">Gymnopus androsaceus JB14</name>
    <dbReference type="NCBI Taxonomy" id="1447944"/>
    <lineage>
        <taxon>Eukaryota</taxon>
        <taxon>Fungi</taxon>
        <taxon>Dikarya</taxon>
        <taxon>Basidiomycota</taxon>
        <taxon>Agaricomycotina</taxon>
        <taxon>Agaricomycetes</taxon>
        <taxon>Agaricomycetidae</taxon>
        <taxon>Agaricales</taxon>
        <taxon>Marasmiineae</taxon>
        <taxon>Omphalotaceae</taxon>
        <taxon>Gymnopus</taxon>
    </lineage>
</organism>
<dbReference type="EMBL" id="ML769450">
    <property type="protein sequence ID" value="KAE9401068.1"/>
    <property type="molecule type" value="Genomic_DNA"/>
</dbReference>
<gene>
    <name evidence="6" type="ORF">BT96DRAFT_880666</name>
</gene>
<evidence type="ECO:0000256" key="1">
    <source>
        <dbReference type="ARBA" id="ARBA00010691"/>
    </source>
</evidence>
<dbReference type="GO" id="GO:0030527">
    <property type="term" value="F:structural constituent of chromatin"/>
    <property type="evidence" value="ECO:0007669"/>
    <property type="project" value="InterPro"/>
</dbReference>
<accession>A0A6A4HUX3</accession>
<keyword evidence="3" id="KW-0238">DNA-binding</keyword>
<protein>
    <recommendedName>
        <fullName evidence="3">Histone H2A</fullName>
    </recommendedName>
</protein>
<evidence type="ECO:0000313" key="6">
    <source>
        <dbReference type="EMBL" id="KAE9401068.1"/>
    </source>
</evidence>
<dbReference type="InterPro" id="IPR002119">
    <property type="entry name" value="Histone_H2A"/>
</dbReference>
<comment type="similarity">
    <text evidence="1 3">Belongs to the histone H2A family.</text>
</comment>
<dbReference type="Gene3D" id="1.10.20.10">
    <property type="entry name" value="Histone, subunit A"/>
    <property type="match status" value="1"/>
</dbReference>
<dbReference type="GO" id="GO:0046982">
    <property type="term" value="F:protein heterodimerization activity"/>
    <property type="evidence" value="ECO:0007669"/>
    <property type="project" value="InterPro"/>
</dbReference>
<dbReference type="GO" id="GO:0005634">
    <property type="term" value="C:nucleus"/>
    <property type="evidence" value="ECO:0007669"/>
    <property type="project" value="UniProtKB-SubCell"/>
</dbReference>
<dbReference type="OrthoDB" id="9421954at2759"/>
<evidence type="ECO:0000259" key="4">
    <source>
        <dbReference type="Pfam" id="PF00125"/>
    </source>
</evidence>
<name>A0A6A4HUX3_9AGAR</name>
<feature type="domain" description="Histone H2A C-terminal" evidence="5">
    <location>
        <begin position="100"/>
        <end position="132"/>
    </location>
</feature>
<dbReference type="SMART" id="SM00414">
    <property type="entry name" value="H2A"/>
    <property type="match status" value="1"/>
</dbReference>
<keyword evidence="3" id="KW-0158">Chromosome</keyword>
<evidence type="ECO:0000256" key="2">
    <source>
        <dbReference type="ARBA" id="ARBA00022990"/>
    </source>
</evidence>
<dbReference type="GO" id="GO:0003677">
    <property type="term" value="F:DNA binding"/>
    <property type="evidence" value="ECO:0007669"/>
    <property type="project" value="UniProtKB-KW"/>
</dbReference>
<dbReference type="InterPro" id="IPR009072">
    <property type="entry name" value="Histone-fold"/>
</dbReference>
<dbReference type="AlphaFoldDB" id="A0A6A4HUX3"/>
<sequence>MSGKSGKNIAKINEALGNTKKKKISQTARAGLVFSVARTRRMLKSHSREKRLTTTSSVYLASVLEYLLAEILELAGNACRDNRKRILTPRFIQLAIKNDDEFCQMLKHVTIIEGGVLPYVHPQLLPKKGQAKREYYGDSQEI</sequence>
<evidence type="ECO:0000313" key="7">
    <source>
        <dbReference type="Proteomes" id="UP000799118"/>
    </source>
</evidence>
<dbReference type="InterPro" id="IPR032454">
    <property type="entry name" value="Histone_H2A_C"/>
</dbReference>
<evidence type="ECO:0000256" key="3">
    <source>
        <dbReference type="RuleBase" id="RU003767"/>
    </source>
</evidence>
<dbReference type="Pfam" id="PF16211">
    <property type="entry name" value="Histone_H2A_C"/>
    <property type="match status" value="1"/>
</dbReference>
<dbReference type="PANTHER" id="PTHR23430">
    <property type="entry name" value="HISTONE H2A"/>
    <property type="match status" value="1"/>
</dbReference>
<keyword evidence="3" id="KW-0539">Nucleus</keyword>
<dbReference type="InterPro" id="IPR007125">
    <property type="entry name" value="H2A/H2B/H3"/>
</dbReference>
<dbReference type="PRINTS" id="PR00620">
    <property type="entry name" value="HISTONEH2A"/>
</dbReference>
<dbReference type="Pfam" id="PF00125">
    <property type="entry name" value="Histone"/>
    <property type="match status" value="1"/>
</dbReference>
<dbReference type="CDD" id="cd00074">
    <property type="entry name" value="HFD_H2A"/>
    <property type="match status" value="1"/>
</dbReference>
<keyword evidence="7" id="KW-1185">Reference proteome</keyword>
<dbReference type="Proteomes" id="UP000799118">
    <property type="component" value="Unassembled WGS sequence"/>
</dbReference>
<reference evidence="6" key="1">
    <citation type="journal article" date="2019" name="Environ. Microbiol.">
        <title>Fungal ecological strategies reflected in gene transcription - a case study of two litter decomposers.</title>
        <authorList>
            <person name="Barbi F."/>
            <person name="Kohler A."/>
            <person name="Barry K."/>
            <person name="Baskaran P."/>
            <person name="Daum C."/>
            <person name="Fauchery L."/>
            <person name="Ihrmark K."/>
            <person name="Kuo A."/>
            <person name="LaButti K."/>
            <person name="Lipzen A."/>
            <person name="Morin E."/>
            <person name="Grigoriev I.V."/>
            <person name="Henrissat B."/>
            <person name="Lindahl B."/>
            <person name="Martin F."/>
        </authorList>
    </citation>
    <scope>NUCLEOTIDE SEQUENCE</scope>
    <source>
        <strain evidence="6">JB14</strain>
    </source>
</reference>
<keyword evidence="2" id="KW-0007">Acetylation</keyword>
<comment type="subunit">
    <text evidence="3">The nucleosome is a histone octamer containing two molecules each of H2A, H2B, H3 and H4 assembled in one H3-H4 heterotetramer and two H2A-H2B heterodimers. The octamer wraps approximately 147 bp of DNA.</text>
</comment>
<comment type="subcellular location">
    <subcellularLocation>
        <location evidence="3">Nucleus</location>
    </subcellularLocation>
</comment>
<keyword evidence="3" id="KW-0544">Nucleosome core</keyword>
<evidence type="ECO:0000259" key="5">
    <source>
        <dbReference type="Pfam" id="PF16211"/>
    </source>
</evidence>
<proteinExistence type="inferred from homology"/>